<reference evidence="2 3" key="1">
    <citation type="submission" date="2022-05" db="EMBL/GenBank/DDBJ databases">
        <title>Genome Sequencing of Bee-Associated Microbes.</title>
        <authorList>
            <person name="Dunlap C."/>
        </authorList>
    </citation>
    <scope>NUCLEOTIDE SEQUENCE [LARGE SCALE GENOMIC DNA]</scope>
    <source>
        <strain evidence="2 3">NRRL B-14421</strain>
    </source>
</reference>
<dbReference type="Gene3D" id="1.10.287.1060">
    <property type="entry name" value="ESAT-6-like"/>
    <property type="match status" value="1"/>
</dbReference>
<evidence type="ECO:0000313" key="2">
    <source>
        <dbReference type="EMBL" id="MCY9692057.1"/>
    </source>
</evidence>
<dbReference type="Pfam" id="PF06013">
    <property type="entry name" value="WXG100"/>
    <property type="match status" value="1"/>
</dbReference>
<accession>A0ABT4G7A3</accession>
<protein>
    <recommendedName>
        <fullName evidence="1">ESAT-6-like protein</fullName>
    </recommendedName>
</protein>
<comment type="similarity">
    <text evidence="1">Belongs to the WXG100 family.</text>
</comment>
<dbReference type="InterPro" id="IPR010310">
    <property type="entry name" value="T7SS_ESAT-6-like"/>
</dbReference>
<comment type="caution">
    <text evidence="2">The sequence shown here is derived from an EMBL/GenBank/DDBJ whole genome shotgun (WGS) entry which is preliminary data.</text>
</comment>
<organism evidence="2 3">
    <name type="scientific">Paenibacillus alginolyticus</name>
    <dbReference type="NCBI Taxonomy" id="59839"/>
    <lineage>
        <taxon>Bacteria</taxon>
        <taxon>Bacillati</taxon>
        <taxon>Bacillota</taxon>
        <taxon>Bacilli</taxon>
        <taxon>Bacillales</taxon>
        <taxon>Paenibacillaceae</taxon>
        <taxon>Paenibacillus</taxon>
    </lineage>
</organism>
<sequence>MSVQGINISLAEVTSTANRIRSVNTNLLDKLKEIKTEMNSLTSTWQSEASDTAQNKFNALESKFTNYYDIIQAYATFLDTTVTNYDAAETKINANASAFK</sequence>
<dbReference type="InterPro" id="IPR036689">
    <property type="entry name" value="ESAT-6-like_sf"/>
</dbReference>
<evidence type="ECO:0000313" key="3">
    <source>
        <dbReference type="Proteomes" id="UP001527099"/>
    </source>
</evidence>
<evidence type="ECO:0000256" key="1">
    <source>
        <dbReference type="RuleBase" id="RU362001"/>
    </source>
</evidence>
<dbReference type="EMBL" id="JAMDMX010000008">
    <property type="protein sequence ID" value="MCY9692057.1"/>
    <property type="molecule type" value="Genomic_DNA"/>
</dbReference>
<dbReference type="SUPFAM" id="SSF140453">
    <property type="entry name" value="EsxAB dimer-like"/>
    <property type="match status" value="1"/>
</dbReference>
<proteinExistence type="inferred from homology"/>
<keyword evidence="3" id="KW-1185">Reference proteome</keyword>
<dbReference type="RefSeq" id="WP_268613679.1">
    <property type="nucleotide sequence ID" value="NZ_JAMDMX010000008.1"/>
</dbReference>
<name>A0ABT4G7A3_9BACL</name>
<dbReference type="NCBIfam" id="NF035934">
    <property type="entry name" value="ESAT6_2"/>
    <property type="match status" value="1"/>
</dbReference>
<gene>
    <name evidence="2" type="ORF">M5X19_03835</name>
</gene>
<dbReference type="NCBIfam" id="TIGR03930">
    <property type="entry name" value="WXG100_ESAT6"/>
    <property type="match status" value="1"/>
</dbReference>
<dbReference type="Proteomes" id="UP001527099">
    <property type="component" value="Unassembled WGS sequence"/>
</dbReference>